<reference evidence="1 2" key="1">
    <citation type="submission" date="2019-03" db="EMBL/GenBank/DDBJ databases">
        <title>Genomic Encyclopedia of Type Strains, Phase IV (KMG-IV): sequencing the most valuable type-strain genomes for metagenomic binning, comparative biology and taxonomic classification.</title>
        <authorList>
            <person name="Goeker M."/>
        </authorList>
    </citation>
    <scope>NUCLEOTIDE SEQUENCE [LARGE SCALE GENOMIC DNA]</scope>
    <source>
        <strain evidence="1 2">DSM 28559</strain>
    </source>
</reference>
<keyword evidence="2" id="KW-1185">Reference proteome</keyword>
<organism evidence="1 2">
    <name type="scientific">Frisingicoccus caecimuris</name>
    <dbReference type="NCBI Taxonomy" id="1796636"/>
    <lineage>
        <taxon>Bacteria</taxon>
        <taxon>Bacillati</taxon>
        <taxon>Bacillota</taxon>
        <taxon>Clostridia</taxon>
        <taxon>Lachnospirales</taxon>
        <taxon>Lachnospiraceae</taxon>
        <taxon>Frisingicoccus</taxon>
    </lineage>
</organism>
<dbReference type="RefSeq" id="WP_132093378.1">
    <property type="nucleotide sequence ID" value="NZ_JANKAQ010000015.1"/>
</dbReference>
<proteinExistence type="predicted"/>
<evidence type="ECO:0000313" key="2">
    <source>
        <dbReference type="Proteomes" id="UP000295711"/>
    </source>
</evidence>
<gene>
    <name evidence="1" type="ORF">EV212_1147</name>
</gene>
<comment type="caution">
    <text evidence="1">The sequence shown here is derived from an EMBL/GenBank/DDBJ whole genome shotgun (WGS) entry which is preliminary data.</text>
</comment>
<dbReference type="OrthoDB" id="1827914at2"/>
<accession>A0A4R2LE30</accession>
<sequence length="120" mass="13649">MGKKNPYRFTIGFNKEKPSHQKTADILNQAGDKAELIASAVLYYMGEDNNNIASEMDFRNLQPFIQELVKQEMQKLVGGTGYIQKQEEPEVMDLTLEEEIPVDAELAEDLFSAMDAFRKT</sequence>
<protein>
    <submittedName>
        <fullName evidence="1">Plasmid segregation centromere-binding protein ParR</fullName>
    </submittedName>
</protein>
<evidence type="ECO:0000313" key="1">
    <source>
        <dbReference type="EMBL" id="TCO82896.1"/>
    </source>
</evidence>
<dbReference type="Proteomes" id="UP000295711">
    <property type="component" value="Unassembled WGS sequence"/>
</dbReference>
<dbReference type="AlphaFoldDB" id="A0A4R2LE30"/>
<dbReference type="EMBL" id="SLXA01000014">
    <property type="protein sequence ID" value="TCO82896.1"/>
    <property type="molecule type" value="Genomic_DNA"/>
</dbReference>
<name>A0A4R2LE30_9FIRM</name>